<keyword evidence="1" id="KW-0472">Membrane</keyword>
<evidence type="ECO:0000313" key="2">
    <source>
        <dbReference type="EMBL" id="KEQ00687.1"/>
    </source>
</evidence>
<keyword evidence="1" id="KW-0812">Transmembrane</keyword>
<accession>A0A074V9X8</accession>
<reference evidence="2 3" key="1">
    <citation type="journal article" date="2014" name="PLoS Genet.">
        <title>Hidden diversity in honey bee gut symbionts detected by single-cell genomics.</title>
        <authorList>
            <person name="Engel P."/>
            <person name="Stepanauskas R."/>
            <person name="Moran N."/>
        </authorList>
    </citation>
    <scope>NUCLEOTIDE SEQUENCE [LARGE SCALE GENOMIC DNA]</scope>
    <source>
        <strain evidence="2 3">SCGC AB-598-J21</strain>
    </source>
</reference>
<feature type="transmembrane region" description="Helical" evidence="1">
    <location>
        <begin position="6"/>
        <end position="27"/>
    </location>
</feature>
<gene>
    <name evidence="2" type="ORF">SASC598J21_015910</name>
</gene>
<comment type="caution">
    <text evidence="2">The sequence shown here is derived from an EMBL/GenBank/DDBJ whole genome shotgun (WGS) entry which is preliminary data.</text>
</comment>
<evidence type="ECO:0000313" key="3">
    <source>
        <dbReference type="Proteomes" id="UP000027644"/>
    </source>
</evidence>
<dbReference type="EMBL" id="AVQL01000447">
    <property type="protein sequence ID" value="KEQ00687.1"/>
    <property type="molecule type" value="Genomic_DNA"/>
</dbReference>
<organism evidence="2 3">
    <name type="scientific">Snodgrassella alvi SCGC AB-598-J21</name>
    <dbReference type="NCBI Taxonomy" id="1385367"/>
    <lineage>
        <taxon>Bacteria</taxon>
        <taxon>Pseudomonadati</taxon>
        <taxon>Pseudomonadota</taxon>
        <taxon>Betaproteobacteria</taxon>
        <taxon>Neisseriales</taxon>
        <taxon>Neisseriaceae</taxon>
        <taxon>Snodgrassella</taxon>
    </lineage>
</organism>
<protein>
    <submittedName>
        <fullName evidence="2">Uncharacterized protein</fullName>
    </submittedName>
</protein>
<proteinExistence type="predicted"/>
<name>A0A074V9X8_9NEIS</name>
<dbReference type="Proteomes" id="UP000027644">
    <property type="component" value="Unassembled WGS sequence"/>
</dbReference>
<keyword evidence="1" id="KW-1133">Transmembrane helix</keyword>
<sequence>MLYYLLFLYSMLYIALISLSSIQCSFIEYPEIKPEELN</sequence>
<evidence type="ECO:0000256" key="1">
    <source>
        <dbReference type="SAM" id="Phobius"/>
    </source>
</evidence>
<dbReference type="AlphaFoldDB" id="A0A074V9X8"/>